<gene>
    <name evidence="3" type="ORF">P2L57_08890</name>
</gene>
<name>A0ABT5YW76_9ACTN</name>
<dbReference type="EMBL" id="JARHTQ010000004">
    <property type="protein sequence ID" value="MDF2255837.1"/>
    <property type="molecule type" value="Genomic_DNA"/>
</dbReference>
<dbReference type="Pfam" id="PF10544">
    <property type="entry name" value="T5orf172"/>
    <property type="match status" value="1"/>
</dbReference>
<protein>
    <submittedName>
        <fullName evidence="3">GIY-YIG nuclease family protein</fullName>
    </submittedName>
</protein>
<feature type="domain" description="Bacteriophage T5 Orf172 DNA-binding" evidence="2">
    <location>
        <begin position="15"/>
        <end position="95"/>
    </location>
</feature>
<evidence type="ECO:0000313" key="3">
    <source>
        <dbReference type="EMBL" id="MDF2255837.1"/>
    </source>
</evidence>
<dbReference type="SMART" id="SM00974">
    <property type="entry name" value="T5orf172"/>
    <property type="match status" value="1"/>
</dbReference>
<proteinExistence type="predicted"/>
<sequence>MTAHDTGFVYVMSNPAMPDMVKIGFTTLLPEARAKKLSDHSGVPLPFEVRFRALTMRWPAVERLVHRRLDGQRVSPRREFFTTSIESAVETVRECVLEVNGIDAWVPEDIRTIGGQDRIVLPLEAGEVFILLAQPAPLTGGGWQPLDLWQAHSTGDQLEIYAAERPADTAGFSDGDAGGDVDPVPYLDASRLVANGVLNGKERLAPGDRLLWLRDADGPDSCTSVLFEAKAYCQVACRTWSPQFTPEGFPLVLNALGREPSTAMISAGRSACDLPGPRTWGPRPKVREEPAFPVPGPERWLPQLQPKSSRRPLSGEVPGVEKFGVRDAQMV</sequence>
<evidence type="ECO:0000313" key="4">
    <source>
        <dbReference type="Proteomes" id="UP001220022"/>
    </source>
</evidence>
<evidence type="ECO:0000259" key="2">
    <source>
        <dbReference type="SMART" id="SM00974"/>
    </source>
</evidence>
<evidence type="ECO:0000256" key="1">
    <source>
        <dbReference type="SAM" id="MobiDB-lite"/>
    </source>
</evidence>
<reference evidence="3 4" key="1">
    <citation type="submission" date="2023-03" db="EMBL/GenBank/DDBJ databases">
        <title>Draft genome sequence of type strain Streptomyces ferralitis JCM 14344.</title>
        <authorList>
            <person name="Klaysubun C."/>
            <person name="Duangmal K."/>
        </authorList>
    </citation>
    <scope>NUCLEOTIDE SEQUENCE [LARGE SCALE GENOMIC DNA]</scope>
    <source>
        <strain evidence="3 4">JCM 14344</strain>
    </source>
</reference>
<dbReference type="Proteomes" id="UP001220022">
    <property type="component" value="Unassembled WGS sequence"/>
</dbReference>
<comment type="caution">
    <text evidence="3">The sequence shown here is derived from an EMBL/GenBank/DDBJ whole genome shotgun (WGS) entry which is preliminary data.</text>
</comment>
<feature type="region of interest" description="Disordered" evidence="1">
    <location>
        <begin position="268"/>
        <end position="320"/>
    </location>
</feature>
<keyword evidence="4" id="KW-1185">Reference proteome</keyword>
<dbReference type="RefSeq" id="WP_275811015.1">
    <property type="nucleotide sequence ID" value="NZ_BAAANM010000019.1"/>
</dbReference>
<dbReference type="InterPro" id="IPR018306">
    <property type="entry name" value="Phage_T5_Orf172_DNA-bd"/>
</dbReference>
<organism evidence="3 4">
    <name type="scientific">Streptantibioticus ferralitis</name>
    <dbReference type="NCBI Taxonomy" id="236510"/>
    <lineage>
        <taxon>Bacteria</taxon>
        <taxon>Bacillati</taxon>
        <taxon>Actinomycetota</taxon>
        <taxon>Actinomycetes</taxon>
        <taxon>Kitasatosporales</taxon>
        <taxon>Streptomycetaceae</taxon>
        <taxon>Streptantibioticus</taxon>
    </lineage>
</organism>
<accession>A0ABT5YW76</accession>